<feature type="non-terminal residue" evidence="2">
    <location>
        <position position="166"/>
    </location>
</feature>
<keyword evidence="2" id="KW-0547">Nucleotide-binding</keyword>
<protein>
    <submittedName>
        <fullName evidence="2">ATP-binding cassette sub-family A member 3</fullName>
    </submittedName>
</protein>
<dbReference type="GO" id="GO:0005524">
    <property type="term" value="F:ATP binding"/>
    <property type="evidence" value="ECO:0007669"/>
    <property type="project" value="UniProtKB-KW"/>
</dbReference>
<dbReference type="EMBL" id="KK115398">
    <property type="protein sequence ID" value="KFM65018.1"/>
    <property type="molecule type" value="Genomic_DNA"/>
</dbReference>
<dbReference type="GO" id="GO:0016020">
    <property type="term" value="C:membrane"/>
    <property type="evidence" value="ECO:0007669"/>
    <property type="project" value="InterPro"/>
</dbReference>
<dbReference type="OrthoDB" id="6414741at2759"/>
<dbReference type="GO" id="GO:0140359">
    <property type="term" value="F:ABC-type transporter activity"/>
    <property type="evidence" value="ECO:0007669"/>
    <property type="project" value="InterPro"/>
</dbReference>
<evidence type="ECO:0000259" key="1">
    <source>
        <dbReference type="Pfam" id="PF23321"/>
    </source>
</evidence>
<gene>
    <name evidence="2" type="ORF">X975_15377</name>
</gene>
<evidence type="ECO:0000313" key="3">
    <source>
        <dbReference type="Proteomes" id="UP000054359"/>
    </source>
</evidence>
<dbReference type="OMA" id="CCTIFAR"/>
<dbReference type="STRING" id="407821.A0A087TIS9"/>
<dbReference type="InterPro" id="IPR026082">
    <property type="entry name" value="ABCA"/>
</dbReference>
<sequence>MSITFRCCTIFARFRMDECEVLCNRIAILKKGVLCYIGDLKQLKDKYGEGFSLFVKLPRRHMMRRAITGSKSTDEVKVLLEQIFPDAVLKLEHPNFLSYYVPNRDLKWSKIFNEMEKAKRQEKIKEYSISETTLDHIYSHLTSVGENTEEKTMTDYLKERLQRAKH</sequence>
<name>A0A087TIS9_STEMI</name>
<accession>A0A087TIS9</accession>
<dbReference type="PANTHER" id="PTHR19229">
    <property type="entry name" value="ATP-BINDING CASSETTE TRANSPORTER SUBFAMILY A ABCA"/>
    <property type="match status" value="1"/>
</dbReference>
<evidence type="ECO:0000313" key="2">
    <source>
        <dbReference type="EMBL" id="KFM65018.1"/>
    </source>
</evidence>
<dbReference type="PANTHER" id="PTHR19229:SF250">
    <property type="entry name" value="ABC TRANSPORTER DOMAIN-CONTAINING PROTEIN-RELATED"/>
    <property type="match status" value="1"/>
</dbReference>
<feature type="domain" description="ABCA1-4-like C-terminal R2 regulatory" evidence="1">
    <location>
        <begin position="70"/>
        <end position="130"/>
    </location>
</feature>
<dbReference type="Pfam" id="PF23321">
    <property type="entry name" value="R1_ABCA1"/>
    <property type="match status" value="1"/>
</dbReference>
<keyword evidence="2" id="KW-0067">ATP-binding</keyword>
<organism evidence="2 3">
    <name type="scientific">Stegodyphus mimosarum</name>
    <name type="common">African social velvet spider</name>
    <dbReference type="NCBI Taxonomy" id="407821"/>
    <lineage>
        <taxon>Eukaryota</taxon>
        <taxon>Metazoa</taxon>
        <taxon>Ecdysozoa</taxon>
        <taxon>Arthropoda</taxon>
        <taxon>Chelicerata</taxon>
        <taxon>Arachnida</taxon>
        <taxon>Araneae</taxon>
        <taxon>Araneomorphae</taxon>
        <taxon>Entelegynae</taxon>
        <taxon>Eresoidea</taxon>
        <taxon>Eresidae</taxon>
        <taxon>Stegodyphus</taxon>
    </lineage>
</organism>
<dbReference type="InterPro" id="IPR056264">
    <property type="entry name" value="R2_ABCA1-4-like"/>
</dbReference>
<dbReference type="AlphaFoldDB" id="A0A087TIS9"/>
<dbReference type="GO" id="GO:0005319">
    <property type="term" value="F:lipid transporter activity"/>
    <property type="evidence" value="ECO:0007669"/>
    <property type="project" value="TreeGrafter"/>
</dbReference>
<proteinExistence type="predicted"/>
<keyword evidence="3" id="KW-1185">Reference proteome</keyword>
<dbReference type="Proteomes" id="UP000054359">
    <property type="component" value="Unassembled WGS sequence"/>
</dbReference>
<reference evidence="2 3" key="1">
    <citation type="submission" date="2013-11" db="EMBL/GenBank/DDBJ databases">
        <title>Genome sequencing of Stegodyphus mimosarum.</title>
        <authorList>
            <person name="Bechsgaard J."/>
        </authorList>
    </citation>
    <scope>NUCLEOTIDE SEQUENCE [LARGE SCALE GENOMIC DNA]</scope>
</reference>